<dbReference type="EMBL" id="CM042042">
    <property type="protein sequence ID" value="KAI3703471.1"/>
    <property type="molecule type" value="Genomic_DNA"/>
</dbReference>
<proteinExistence type="predicted"/>
<organism evidence="1 2">
    <name type="scientific">Smallanthus sonchifolius</name>
    <dbReference type="NCBI Taxonomy" id="185202"/>
    <lineage>
        <taxon>Eukaryota</taxon>
        <taxon>Viridiplantae</taxon>
        <taxon>Streptophyta</taxon>
        <taxon>Embryophyta</taxon>
        <taxon>Tracheophyta</taxon>
        <taxon>Spermatophyta</taxon>
        <taxon>Magnoliopsida</taxon>
        <taxon>eudicotyledons</taxon>
        <taxon>Gunneridae</taxon>
        <taxon>Pentapetalae</taxon>
        <taxon>asterids</taxon>
        <taxon>campanulids</taxon>
        <taxon>Asterales</taxon>
        <taxon>Asteraceae</taxon>
        <taxon>Asteroideae</taxon>
        <taxon>Heliantheae alliance</taxon>
        <taxon>Millerieae</taxon>
        <taxon>Smallanthus</taxon>
    </lineage>
</organism>
<evidence type="ECO:0000313" key="2">
    <source>
        <dbReference type="Proteomes" id="UP001056120"/>
    </source>
</evidence>
<evidence type="ECO:0000313" key="1">
    <source>
        <dbReference type="EMBL" id="KAI3703471.1"/>
    </source>
</evidence>
<gene>
    <name evidence="1" type="ORF">L1987_73566</name>
</gene>
<name>A0ACB9A139_9ASTR</name>
<keyword evidence="2" id="KW-1185">Reference proteome</keyword>
<sequence>MDRNFAAVAIFTLLFAVSTARISLDLTPTDLQVERSNVRIQPDCKVEDSDLAVVPTGTKKSRSDEADRTIRVDLTPRSDFARFHAINRRFFDEPRVHLRSVHGRPHRRFQNPFVIPLSKISHGNEVVLTDEIGDVDAENLYRRDSWKRLRFNHDYGRHRYQQRHRMYRDENDVSMLTRKFVGEKVQTRERKADFMKGIRKFQKHSFD</sequence>
<accession>A0ACB9A139</accession>
<comment type="caution">
    <text evidence="1">The sequence shown here is derived from an EMBL/GenBank/DDBJ whole genome shotgun (WGS) entry which is preliminary data.</text>
</comment>
<reference evidence="2" key="1">
    <citation type="journal article" date="2022" name="Mol. Ecol. Resour.">
        <title>The genomes of chicory, endive, great burdock and yacon provide insights into Asteraceae palaeo-polyploidization history and plant inulin production.</title>
        <authorList>
            <person name="Fan W."/>
            <person name="Wang S."/>
            <person name="Wang H."/>
            <person name="Wang A."/>
            <person name="Jiang F."/>
            <person name="Liu H."/>
            <person name="Zhao H."/>
            <person name="Xu D."/>
            <person name="Zhang Y."/>
        </authorList>
    </citation>
    <scope>NUCLEOTIDE SEQUENCE [LARGE SCALE GENOMIC DNA]</scope>
    <source>
        <strain evidence="2">cv. Yunnan</strain>
    </source>
</reference>
<protein>
    <submittedName>
        <fullName evidence="1">Uncharacterized protein</fullName>
    </submittedName>
</protein>
<reference evidence="1 2" key="2">
    <citation type="journal article" date="2022" name="Mol. Ecol. Resour.">
        <title>The genomes of chicory, endive, great burdock and yacon provide insights into Asteraceae paleo-polyploidization history and plant inulin production.</title>
        <authorList>
            <person name="Fan W."/>
            <person name="Wang S."/>
            <person name="Wang H."/>
            <person name="Wang A."/>
            <person name="Jiang F."/>
            <person name="Liu H."/>
            <person name="Zhao H."/>
            <person name="Xu D."/>
            <person name="Zhang Y."/>
        </authorList>
    </citation>
    <scope>NUCLEOTIDE SEQUENCE [LARGE SCALE GENOMIC DNA]</scope>
    <source>
        <strain evidence="2">cv. Yunnan</strain>
        <tissue evidence="1">Leaves</tissue>
    </source>
</reference>
<dbReference type="Proteomes" id="UP001056120">
    <property type="component" value="Linkage Group LG25"/>
</dbReference>